<protein>
    <recommendedName>
        <fullName evidence="11">G-protein coupled receptors family 1 profile domain-containing protein</fullName>
    </recommendedName>
</protein>
<evidence type="ECO:0000256" key="5">
    <source>
        <dbReference type="ARBA" id="ARBA00023040"/>
    </source>
</evidence>
<evidence type="ECO:0000256" key="10">
    <source>
        <dbReference type="SAM" id="Phobius"/>
    </source>
</evidence>
<evidence type="ECO:0000256" key="9">
    <source>
        <dbReference type="RuleBase" id="RU000688"/>
    </source>
</evidence>
<keyword evidence="7 9" id="KW-0675">Receptor</keyword>
<gene>
    <name evidence="12" type="ORF">Pcinc_041433</name>
</gene>
<name>A0AAE1BJK4_PETCI</name>
<evidence type="ECO:0000256" key="3">
    <source>
        <dbReference type="ARBA" id="ARBA00022692"/>
    </source>
</evidence>
<dbReference type="PANTHER" id="PTHR45695">
    <property type="entry name" value="LEUCOKININ RECEPTOR-RELATED"/>
    <property type="match status" value="1"/>
</dbReference>
<reference evidence="12" key="1">
    <citation type="submission" date="2023-10" db="EMBL/GenBank/DDBJ databases">
        <title>Genome assemblies of two species of porcelain crab, Petrolisthes cinctipes and Petrolisthes manimaculis (Anomura: Porcellanidae).</title>
        <authorList>
            <person name="Angst P."/>
        </authorList>
    </citation>
    <scope>NUCLEOTIDE SEQUENCE</scope>
    <source>
        <strain evidence="12">PB745_01</strain>
        <tissue evidence="12">Gill</tissue>
    </source>
</reference>
<evidence type="ECO:0000313" key="12">
    <source>
        <dbReference type="EMBL" id="KAK3851956.1"/>
    </source>
</evidence>
<evidence type="ECO:0000256" key="4">
    <source>
        <dbReference type="ARBA" id="ARBA00022989"/>
    </source>
</evidence>
<evidence type="ECO:0000259" key="11">
    <source>
        <dbReference type="PROSITE" id="PS50262"/>
    </source>
</evidence>
<feature type="transmembrane region" description="Helical" evidence="10">
    <location>
        <begin position="21"/>
        <end position="46"/>
    </location>
</feature>
<dbReference type="AlphaFoldDB" id="A0AAE1BJK4"/>
<dbReference type="InterPro" id="IPR017452">
    <property type="entry name" value="GPCR_Rhodpsn_7TM"/>
</dbReference>
<keyword evidence="5 9" id="KW-0297">G-protein coupled receptor</keyword>
<comment type="similarity">
    <text evidence="2 9">Belongs to the G-protein coupled receptor 1 family.</text>
</comment>
<keyword evidence="8 9" id="KW-0807">Transducer</keyword>
<keyword evidence="13" id="KW-1185">Reference proteome</keyword>
<feature type="transmembrane region" description="Helical" evidence="10">
    <location>
        <begin position="178"/>
        <end position="203"/>
    </location>
</feature>
<dbReference type="PROSITE" id="PS50262">
    <property type="entry name" value="G_PROTEIN_RECEP_F1_2"/>
    <property type="match status" value="1"/>
</dbReference>
<keyword evidence="3 9" id="KW-0812">Transmembrane</keyword>
<evidence type="ECO:0000256" key="6">
    <source>
        <dbReference type="ARBA" id="ARBA00023136"/>
    </source>
</evidence>
<evidence type="ECO:0000256" key="2">
    <source>
        <dbReference type="ARBA" id="ARBA00010663"/>
    </source>
</evidence>
<dbReference type="Gene3D" id="1.20.1070.10">
    <property type="entry name" value="Rhodopsin 7-helix transmembrane proteins"/>
    <property type="match status" value="1"/>
</dbReference>
<evidence type="ECO:0000256" key="7">
    <source>
        <dbReference type="ARBA" id="ARBA00023170"/>
    </source>
</evidence>
<comment type="subcellular location">
    <subcellularLocation>
        <location evidence="1">Membrane</location>
        <topology evidence="1">Multi-pass membrane protein</topology>
    </subcellularLocation>
</comment>
<dbReference type="EMBL" id="JAWQEG010007651">
    <property type="protein sequence ID" value="KAK3851956.1"/>
    <property type="molecule type" value="Genomic_DNA"/>
</dbReference>
<feature type="transmembrane region" description="Helical" evidence="10">
    <location>
        <begin position="66"/>
        <end position="87"/>
    </location>
</feature>
<organism evidence="12 13">
    <name type="scientific">Petrolisthes cinctipes</name>
    <name type="common">Flat porcelain crab</name>
    <dbReference type="NCBI Taxonomy" id="88211"/>
    <lineage>
        <taxon>Eukaryota</taxon>
        <taxon>Metazoa</taxon>
        <taxon>Ecdysozoa</taxon>
        <taxon>Arthropoda</taxon>
        <taxon>Crustacea</taxon>
        <taxon>Multicrustacea</taxon>
        <taxon>Malacostraca</taxon>
        <taxon>Eumalacostraca</taxon>
        <taxon>Eucarida</taxon>
        <taxon>Decapoda</taxon>
        <taxon>Pleocyemata</taxon>
        <taxon>Anomura</taxon>
        <taxon>Galatheoidea</taxon>
        <taxon>Porcellanidae</taxon>
        <taxon>Petrolisthes</taxon>
    </lineage>
</organism>
<feature type="transmembrane region" description="Helical" evidence="10">
    <location>
        <begin position="99"/>
        <end position="120"/>
    </location>
</feature>
<keyword evidence="4 10" id="KW-1133">Transmembrane helix</keyword>
<evidence type="ECO:0000256" key="8">
    <source>
        <dbReference type="ARBA" id="ARBA00023224"/>
    </source>
</evidence>
<feature type="domain" description="G-protein coupled receptors family 1 profile" evidence="11">
    <location>
        <begin position="1"/>
        <end position="287"/>
    </location>
</feature>
<dbReference type="SUPFAM" id="SSF81321">
    <property type="entry name" value="Family A G protein-coupled receptor-like"/>
    <property type="match status" value="1"/>
</dbReference>
<dbReference type="GO" id="GO:0005886">
    <property type="term" value="C:plasma membrane"/>
    <property type="evidence" value="ECO:0007669"/>
    <property type="project" value="TreeGrafter"/>
</dbReference>
<feature type="transmembrane region" description="Helical" evidence="10">
    <location>
        <begin position="224"/>
        <end position="251"/>
    </location>
</feature>
<evidence type="ECO:0000256" key="1">
    <source>
        <dbReference type="ARBA" id="ARBA00004141"/>
    </source>
</evidence>
<keyword evidence="6 10" id="KW-0472">Membrane</keyword>
<accession>A0AAE1BJK4</accession>
<dbReference type="PANTHER" id="PTHR45695:SF26">
    <property type="entry name" value="NEUROPEPTIDE CCHAMIDE-1 RECEPTOR"/>
    <property type="match status" value="1"/>
</dbReference>
<dbReference type="PROSITE" id="PS00237">
    <property type="entry name" value="G_PROTEIN_RECEP_F1_1"/>
    <property type="match status" value="1"/>
</dbReference>
<proteinExistence type="inferred from homology"/>
<sequence length="426" mass="48098">NGTLVLIFLKDRNLRTVPNTYIISLALGDLLVLFFVVPFVSVIYTFHSYPFGDVVCKLTEFMRDVSIGVTVFTLMALSADRYLAIVSSIRRQQPKGSRTVIAAVSIWVISVVLALPSAVISQVEEFGEDPFDNNNNTTTNATTNNTNNESLVTMAVCFPFPETLPEWYPPAIVLLRALVYYFVPLGVISVFYVLMATHLLLSAGEVPVNSHHSFDRQLKTRKKVAKIVLCFVIIFAVCFLPTHVFLLWFYLQDQHTAQANFNLFWHLVRVVGFCLSFGNSCINPIALYCISGNFRNRYNQYLFCCCSSSSMRRRRRRRRETFTWSFMTPGRPLHPLFPGRPLHPLLPGCPPHSHSSLTNSRLYSPSATPLTPNYTPSLNDAYHNDECEGHDGSDCSSPGGKLMMMMVVEDRDVVDSNTCIYEEVQL</sequence>
<dbReference type="InterPro" id="IPR000276">
    <property type="entry name" value="GPCR_Rhodpsn"/>
</dbReference>
<comment type="caution">
    <text evidence="12">The sequence shown here is derived from an EMBL/GenBank/DDBJ whole genome shotgun (WGS) entry which is preliminary data.</text>
</comment>
<evidence type="ECO:0000313" key="13">
    <source>
        <dbReference type="Proteomes" id="UP001286313"/>
    </source>
</evidence>
<dbReference type="GO" id="GO:0008188">
    <property type="term" value="F:neuropeptide receptor activity"/>
    <property type="evidence" value="ECO:0007669"/>
    <property type="project" value="TreeGrafter"/>
</dbReference>
<feature type="non-terminal residue" evidence="12">
    <location>
        <position position="426"/>
    </location>
</feature>
<dbReference type="PRINTS" id="PR00237">
    <property type="entry name" value="GPCRRHODOPSN"/>
</dbReference>
<dbReference type="Proteomes" id="UP001286313">
    <property type="component" value="Unassembled WGS sequence"/>
</dbReference>
<dbReference type="Pfam" id="PF00001">
    <property type="entry name" value="7tm_1"/>
    <property type="match status" value="1"/>
</dbReference>
<feature type="transmembrane region" description="Helical" evidence="10">
    <location>
        <begin position="263"/>
        <end position="290"/>
    </location>
</feature>